<dbReference type="InterPro" id="IPR022924">
    <property type="entry name" value="Cardiolipin_synthase"/>
</dbReference>
<dbReference type="SMART" id="SM00155">
    <property type="entry name" value="PLDc"/>
    <property type="match status" value="2"/>
</dbReference>
<proteinExistence type="predicted"/>
<dbReference type="InterPro" id="IPR025202">
    <property type="entry name" value="PLD-like_dom"/>
</dbReference>
<feature type="transmembrane region" description="Helical" evidence="13">
    <location>
        <begin position="33"/>
        <end position="56"/>
    </location>
</feature>
<keyword evidence="4" id="KW-0808">Transferase</keyword>
<evidence type="ECO:0000259" key="14">
    <source>
        <dbReference type="PROSITE" id="PS50035"/>
    </source>
</evidence>
<dbReference type="RefSeq" id="WP_177180656.1">
    <property type="nucleotide sequence ID" value="NZ_FOHN01000006.1"/>
</dbReference>
<evidence type="ECO:0000256" key="13">
    <source>
        <dbReference type="SAM" id="Phobius"/>
    </source>
</evidence>
<evidence type="ECO:0000256" key="10">
    <source>
        <dbReference type="ARBA" id="ARBA00023209"/>
    </source>
</evidence>
<dbReference type="PROSITE" id="PS50035">
    <property type="entry name" value="PLD"/>
    <property type="match status" value="1"/>
</dbReference>
<keyword evidence="5 13" id="KW-0812">Transmembrane</keyword>
<feature type="transmembrane region" description="Helical" evidence="13">
    <location>
        <begin position="62"/>
        <end position="80"/>
    </location>
</feature>
<evidence type="ECO:0000256" key="6">
    <source>
        <dbReference type="ARBA" id="ARBA00022737"/>
    </source>
</evidence>
<gene>
    <name evidence="15" type="ORF">SAMN04487772_106106</name>
</gene>
<name>A0A1I0AYY5_9FIRM</name>
<dbReference type="PANTHER" id="PTHR21248:SF22">
    <property type="entry name" value="PHOSPHOLIPASE D"/>
    <property type="match status" value="1"/>
</dbReference>
<keyword evidence="8" id="KW-0443">Lipid metabolism</keyword>
<keyword evidence="10" id="KW-0594">Phospholipid biosynthesis</keyword>
<dbReference type="AlphaFoldDB" id="A0A1I0AYY5"/>
<dbReference type="EC" id="2.7.8.-" evidence="12"/>
<evidence type="ECO:0000256" key="7">
    <source>
        <dbReference type="ARBA" id="ARBA00022989"/>
    </source>
</evidence>
<dbReference type="Pfam" id="PF13091">
    <property type="entry name" value="PLDc_2"/>
    <property type="match status" value="2"/>
</dbReference>
<keyword evidence="9 13" id="KW-0472">Membrane</keyword>
<evidence type="ECO:0000256" key="5">
    <source>
        <dbReference type="ARBA" id="ARBA00022692"/>
    </source>
</evidence>
<evidence type="ECO:0000256" key="11">
    <source>
        <dbReference type="ARBA" id="ARBA00023264"/>
    </source>
</evidence>
<feature type="domain" description="PLD phosphodiesterase" evidence="14">
    <location>
        <begin position="268"/>
        <end position="295"/>
    </location>
</feature>
<dbReference type="SUPFAM" id="SSF56024">
    <property type="entry name" value="Phospholipase D/nuclease"/>
    <property type="match status" value="2"/>
</dbReference>
<keyword evidence="3" id="KW-0444">Lipid biosynthesis</keyword>
<keyword evidence="7 13" id="KW-1133">Transmembrane helix</keyword>
<evidence type="ECO:0000256" key="8">
    <source>
        <dbReference type="ARBA" id="ARBA00023098"/>
    </source>
</evidence>
<protein>
    <recommendedName>
        <fullName evidence="12">Cardiolipin synthase</fullName>
        <ecNumber evidence="12">2.7.8.-</ecNumber>
    </recommendedName>
</protein>
<dbReference type="Proteomes" id="UP000199800">
    <property type="component" value="Unassembled WGS sequence"/>
</dbReference>
<evidence type="ECO:0000256" key="9">
    <source>
        <dbReference type="ARBA" id="ARBA00023136"/>
    </source>
</evidence>
<dbReference type="InterPro" id="IPR027379">
    <property type="entry name" value="CLS_N"/>
</dbReference>
<dbReference type="PANTHER" id="PTHR21248">
    <property type="entry name" value="CARDIOLIPIN SYNTHASE"/>
    <property type="match status" value="1"/>
</dbReference>
<organism evidence="15 16">
    <name type="scientific">[Clostridium] polysaccharolyticum</name>
    <dbReference type="NCBI Taxonomy" id="29364"/>
    <lineage>
        <taxon>Bacteria</taxon>
        <taxon>Bacillati</taxon>
        <taxon>Bacillota</taxon>
        <taxon>Clostridia</taxon>
        <taxon>Lachnospirales</taxon>
        <taxon>Lachnospiraceae</taxon>
    </lineage>
</organism>
<dbReference type="NCBIfam" id="TIGR04265">
    <property type="entry name" value="bac_cardiolipin"/>
    <property type="match status" value="1"/>
</dbReference>
<dbReference type="STRING" id="29364.SAMN04487772_106106"/>
<dbReference type="GO" id="GO:0008808">
    <property type="term" value="F:cardiolipin synthase activity"/>
    <property type="evidence" value="ECO:0007669"/>
    <property type="project" value="UniProtKB-UniRule"/>
</dbReference>
<sequence length="533" mass="62322">MRDRESRIAGSKEYHNKIREELTGRFKSNLSGFFSVCLVGFLVLFQIGIIILLPFVLQNITVYFYVVLEIFSIVLILNLVNDNRSPSYKISWICIALVLPISGHIMYLLWGGRDSTKRLDDNIKHIMRHGQMFLEHDNGLAEEFYNKKPLEARVSKYMTSQNFPLYANNQIAYYSMGEDAFEAIFNELEKAEKFILINFFIVAEGAIWDTLHEILLKKIKEGVEVKFMYDDFGAKIRTDKHFRKKLEQEGFQVQIFNPIHKYTDKLYMNYRSHQKIVVVDGNVGFTGGYNIADEYANLINRFGTWKDNGIRVEGDAVWGMTVTFLQMWEVCQGTAQIDYEKYRPSRAFPKSDTFCHVVSDGPAYNRSNPIENIYQQMIQYSEQYLVITTPYLIIEDDMKRALITAVQSGVDVRIITPYIPDKKHVKLLTNYNYGYLLKHGVRIYEYKPGFIHAKTILNEKNVIVGTINMDYRSFYLHYENGVWISDKTVVGKIKADMDKTLEQCEEVSYEEWLQRPLFMKMKQVFLNMFSTLM</sequence>
<evidence type="ECO:0000256" key="4">
    <source>
        <dbReference type="ARBA" id="ARBA00022679"/>
    </source>
</evidence>
<dbReference type="Gene3D" id="3.30.870.10">
    <property type="entry name" value="Endonuclease Chain A"/>
    <property type="match status" value="2"/>
</dbReference>
<keyword evidence="6" id="KW-0677">Repeat</keyword>
<reference evidence="15 16" key="1">
    <citation type="submission" date="2016-10" db="EMBL/GenBank/DDBJ databases">
        <authorList>
            <person name="de Groot N.N."/>
        </authorList>
    </citation>
    <scope>NUCLEOTIDE SEQUENCE [LARGE SCALE GENOMIC DNA]</scope>
    <source>
        <strain evidence="15 16">DSM 1801</strain>
    </source>
</reference>
<evidence type="ECO:0000313" key="15">
    <source>
        <dbReference type="EMBL" id="SES99761.1"/>
    </source>
</evidence>
<comment type="subcellular location">
    <subcellularLocation>
        <location evidence="1">Cell membrane</location>
        <topology evidence="1">Multi-pass membrane protein</topology>
    </subcellularLocation>
</comment>
<evidence type="ECO:0000313" key="16">
    <source>
        <dbReference type="Proteomes" id="UP000199800"/>
    </source>
</evidence>
<accession>A0A1I0AYY5</accession>
<evidence type="ECO:0000256" key="12">
    <source>
        <dbReference type="NCBIfam" id="TIGR04265"/>
    </source>
</evidence>
<evidence type="ECO:0000256" key="3">
    <source>
        <dbReference type="ARBA" id="ARBA00022516"/>
    </source>
</evidence>
<feature type="transmembrane region" description="Helical" evidence="13">
    <location>
        <begin position="92"/>
        <end position="110"/>
    </location>
</feature>
<evidence type="ECO:0000256" key="1">
    <source>
        <dbReference type="ARBA" id="ARBA00004651"/>
    </source>
</evidence>
<keyword evidence="2" id="KW-1003">Cell membrane</keyword>
<evidence type="ECO:0000256" key="2">
    <source>
        <dbReference type="ARBA" id="ARBA00022475"/>
    </source>
</evidence>
<keyword evidence="11" id="KW-1208">Phospholipid metabolism</keyword>
<dbReference type="Pfam" id="PF13396">
    <property type="entry name" value="PLDc_N"/>
    <property type="match status" value="1"/>
</dbReference>
<dbReference type="GO" id="GO:0032049">
    <property type="term" value="P:cardiolipin biosynthetic process"/>
    <property type="evidence" value="ECO:0007669"/>
    <property type="project" value="UniProtKB-UniRule"/>
</dbReference>
<dbReference type="GO" id="GO:0005886">
    <property type="term" value="C:plasma membrane"/>
    <property type="evidence" value="ECO:0007669"/>
    <property type="project" value="UniProtKB-SubCell"/>
</dbReference>
<dbReference type="CDD" id="cd09154">
    <property type="entry name" value="PLDc_SMU_988_like_1"/>
    <property type="match status" value="1"/>
</dbReference>
<keyword evidence="16" id="KW-1185">Reference proteome</keyword>
<dbReference type="EMBL" id="FOHN01000006">
    <property type="protein sequence ID" value="SES99761.1"/>
    <property type="molecule type" value="Genomic_DNA"/>
</dbReference>
<dbReference type="InterPro" id="IPR001736">
    <property type="entry name" value="PLipase_D/transphosphatidylase"/>
</dbReference>